<evidence type="ECO:0000313" key="2">
    <source>
        <dbReference type="Proteomes" id="UP000017836"/>
    </source>
</evidence>
<dbReference type="AlphaFoldDB" id="W1NSK2"/>
<dbReference type="HOGENOM" id="CLU_2577087_0_0_1"/>
<organism evidence="1 2">
    <name type="scientific">Amborella trichopoda</name>
    <dbReference type="NCBI Taxonomy" id="13333"/>
    <lineage>
        <taxon>Eukaryota</taxon>
        <taxon>Viridiplantae</taxon>
        <taxon>Streptophyta</taxon>
        <taxon>Embryophyta</taxon>
        <taxon>Tracheophyta</taxon>
        <taxon>Spermatophyta</taxon>
        <taxon>Magnoliopsida</taxon>
        <taxon>Amborellales</taxon>
        <taxon>Amborellaceae</taxon>
        <taxon>Amborella</taxon>
    </lineage>
</organism>
<accession>W1NSK2</accession>
<evidence type="ECO:0008006" key="3">
    <source>
        <dbReference type="Google" id="ProtNLM"/>
    </source>
</evidence>
<keyword evidence="2" id="KW-1185">Reference proteome</keyword>
<dbReference type="Gramene" id="ERM97849">
    <property type="protein sequence ID" value="ERM97849"/>
    <property type="gene ID" value="AMTR_s00118p00128830"/>
</dbReference>
<proteinExistence type="predicted"/>
<dbReference type="Proteomes" id="UP000017836">
    <property type="component" value="Unassembled WGS sequence"/>
</dbReference>
<evidence type="ECO:0000313" key="1">
    <source>
        <dbReference type="EMBL" id="ERM97849.1"/>
    </source>
</evidence>
<reference evidence="2" key="1">
    <citation type="journal article" date="2013" name="Science">
        <title>The Amborella genome and the evolution of flowering plants.</title>
        <authorList>
            <consortium name="Amborella Genome Project"/>
        </authorList>
    </citation>
    <scope>NUCLEOTIDE SEQUENCE [LARGE SCALE GENOMIC DNA]</scope>
</reference>
<dbReference type="EMBL" id="KI395787">
    <property type="protein sequence ID" value="ERM97849.1"/>
    <property type="molecule type" value="Genomic_DNA"/>
</dbReference>
<protein>
    <recommendedName>
        <fullName evidence="3">DDE Tnp4 domain-containing protein</fullName>
    </recommendedName>
</protein>
<gene>
    <name evidence="1" type="ORF">AMTR_s00118p00128830</name>
</gene>
<name>W1NSK2_AMBTC</name>
<sequence length="81" mass="9323">MIPYTELVASSYEEDFNVIHELMRRPVLRTFASLSNWGILAYPIDEEFKMGVACIGACVILHNVLLMRVDYTSLPDDYLHD</sequence>